<dbReference type="AlphaFoldDB" id="A0A317VSM8"/>
<evidence type="ECO:0000313" key="2">
    <source>
        <dbReference type="EMBL" id="PWY76037.1"/>
    </source>
</evidence>
<dbReference type="GeneID" id="37115582"/>
<dbReference type="GO" id="GO:0004525">
    <property type="term" value="F:ribonuclease III activity"/>
    <property type="evidence" value="ECO:0007669"/>
    <property type="project" value="InterPro"/>
</dbReference>
<dbReference type="GO" id="GO:0006396">
    <property type="term" value="P:RNA processing"/>
    <property type="evidence" value="ECO:0007669"/>
    <property type="project" value="InterPro"/>
</dbReference>
<name>A0A317VSM8_9EURO</name>
<dbReference type="SUPFAM" id="SSF69065">
    <property type="entry name" value="RNase III domain-like"/>
    <property type="match status" value="1"/>
</dbReference>
<sequence>MSSSSALLFEALHAAGFYVPAIYGSSPSSPEEINETIISNASNPNLAATGFEKALDRFVMVNPAQGRTVSKNVMASTVEALIGAVYIDSNMKIEPVRSVIDALDLGWAV</sequence>
<organism evidence="2 3">
    <name type="scientific">Aspergillus sclerotioniger CBS 115572</name>
    <dbReference type="NCBI Taxonomy" id="1450535"/>
    <lineage>
        <taxon>Eukaryota</taxon>
        <taxon>Fungi</taxon>
        <taxon>Dikarya</taxon>
        <taxon>Ascomycota</taxon>
        <taxon>Pezizomycotina</taxon>
        <taxon>Eurotiomycetes</taxon>
        <taxon>Eurotiomycetidae</taxon>
        <taxon>Eurotiales</taxon>
        <taxon>Aspergillaceae</taxon>
        <taxon>Aspergillus</taxon>
        <taxon>Aspergillus subgen. Circumdati</taxon>
    </lineage>
</organism>
<reference evidence="2 3" key="1">
    <citation type="submission" date="2016-12" db="EMBL/GenBank/DDBJ databases">
        <title>The genomes of Aspergillus section Nigri reveals drivers in fungal speciation.</title>
        <authorList>
            <consortium name="DOE Joint Genome Institute"/>
            <person name="Vesth T.C."/>
            <person name="Nybo J."/>
            <person name="Theobald S."/>
            <person name="Brandl J."/>
            <person name="Frisvad J.C."/>
            <person name="Nielsen K.F."/>
            <person name="Lyhne E.K."/>
            <person name="Kogle M.E."/>
            <person name="Kuo A."/>
            <person name="Riley R."/>
            <person name="Clum A."/>
            <person name="Nolan M."/>
            <person name="Lipzen A."/>
            <person name="Salamov A."/>
            <person name="Henrissat B."/>
            <person name="Wiebenga A."/>
            <person name="De Vries R.P."/>
            <person name="Grigoriev I.V."/>
            <person name="Mortensen U.H."/>
            <person name="Andersen M.R."/>
            <person name="Baker S.E."/>
        </authorList>
    </citation>
    <scope>NUCLEOTIDE SEQUENCE [LARGE SCALE GENOMIC DNA]</scope>
    <source>
        <strain evidence="2 3">CBS 115572</strain>
    </source>
</reference>
<dbReference type="Gene3D" id="1.10.1520.10">
    <property type="entry name" value="Ribonuclease III domain"/>
    <property type="match status" value="1"/>
</dbReference>
<protein>
    <recommendedName>
        <fullName evidence="1">RNase III domain-containing protein</fullName>
    </recommendedName>
</protein>
<dbReference type="InterPro" id="IPR036389">
    <property type="entry name" value="RNase_III_sf"/>
</dbReference>
<dbReference type="PROSITE" id="PS50142">
    <property type="entry name" value="RNASE_3_2"/>
    <property type="match status" value="1"/>
</dbReference>
<dbReference type="STRING" id="1450535.A0A317VSM8"/>
<dbReference type="InterPro" id="IPR000999">
    <property type="entry name" value="RNase_III_dom"/>
</dbReference>
<proteinExistence type="predicted"/>
<dbReference type="OrthoDB" id="67027at2759"/>
<feature type="domain" description="RNase III" evidence="1">
    <location>
        <begin position="42"/>
        <end position="90"/>
    </location>
</feature>
<comment type="caution">
    <text evidence="2">The sequence shown here is derived from an EMBL/GenBank/DDBJ whole genome shotgun (WGS) entry which is preliminary data.</text>
</comment>
<evidence type="ECO:0000313" key="3">
    <source>
        <dbReference type="Proteomes" id="UP000246702"/>
    </source>
</evidence>
<dbReference type="EMBL" id="MSFK01000028">
    <property type="protein sequence ID" value="PWY76037.1"/>
    <property type="molecule type" value="Genomic_DNA"/>
</dbReference>
<evidence type="ECO:0000259" key="1">
    <source>
        <dbReference type="PROSITE" id="PS50142"/>
    </source>
</evidence>
<accession>A0A317VSM8</accession>
<gene>
    <name evidence="2" type="ORF">BO94DRAFT_549349</name>
</gene>
<dbReference type="Proteomes" id="UP000246702">
    <property type="component" value="Unassembled WGS sequence"/>
</dbReference>
<dbReference type="RefSeq" id="XP_025464034.1">
    <property type="nucleotide sequence ID" value="XM_025613439.1"/>
</dbReference>
<keyword evidence="3" id="KW-1185">Reference proteome</keyword>